<dbReference type="InParanoid" id="A0A317ZCX6"/>
<dbReference type="PROSITE" id="PS51257">
    <property type="entry name" value="PROKAR_LIPOPROTEIN"/>
    <property type="match status" value="1"/>
</dbReference>
<protein>
    <recommendedName>
        <fullName evidence="3">DUF5640 domain-containing protein</fullName>
    </recommendedName>
</protein>
<dbReference type="EMBL" id="QHJQ01000013">
    <property type="protein sequence ID" value="PXA03065.1"/>
    <property type="molecule type" value="Genomic_DNA"/>
</dbReference>
<keyword evidence="2" id="KW-1185">Reference proteome</keyword>
<name>A0A317ZCX6_9BACT</name>
<sequence>MLYIREKKMKTLPIWTLLLLLFFAGCAKVEKNELVGTWVREGDGKEITLTSDGAYIYQFNDTNSLKGMWRLGESGGLEIGIPDFDASMLVKAKFELKGNTLTIIDEKGGKKVFEKKI</sequence>
<evidence type="ECO:0000313" key="1">
    <source>
        <dbReference type="EMBL" id="PXA03065.1"/>
    </source>
</evidence>
<accession>A0A317ZCX6</accession>
<evidence type="ECO:0008006" key="3">
    <source>
        <dbReference type="Google" id="ProtNLM"/>
    </source>
</evidence>
<reference evidence="1 2" key="1">
    <citation type="submission" date="2018-05" db="EMBL/GenBank/DDBJ databases">
        <title>Coraliomargarita sinensis sp. nov., isolated from a marine solar saltern.</title>
        <authorList>
            <person name="Zhou L.Y."/>
        </authorList>
    </citation>
    <scope>NUCLEOTIDE SEQUENCE [LARGE SCALE GENOMIC DNA]</scope>
    <source>
        <strain evidence="1 2">WN38</strain>
    </source>
</reference>
<organism evidence="1 2">
    <name type="scientific">Coraliomargarita sinensis</name>
    <dbReference type="NCBI Taxonomy" id="2174842"/>
    <lineage>
        <taxon>Bacteria</taxon>
        <taxon>Pseudomonadati</taxon>
        <taxon>Verrucomicrobiota</taxon>
        <taxon>Opitutia</taxon>
        <taxon>Puniceicoccales</taxon>
        <taxon>Coraliomargaritaceae</taxon>
        <taxon>Coraliomargarita</taxon>
    </lineage>
</organism>
<proteinExistence type="predicted"/>
<evidence type="ECO:0000313" key="2">
    <source>
        <dbReference type="Proteomes" id="UP000247099"/>
    </source>
</evidence>
<dbReference type="AlphaFoldDB" id="A0A317ZCX6"/>
<comment type="caution">
    <text evidence="1">The sequence shown here is derived from an EMBL/GenBank/DDBJ whole genome shotgun (WGS) entry which is preliminary data.</text>
</comment>
<gene>
    <name evidence="1" type="ORF">DDZ13_14205</name>
</gene>
<dbReference type="Proteomes" id="UP000247099">
    <property type="component" value="Unassembled WGS sequence"/>
</dbReference>